<reference evidence="3" key="2">
    <citation type="submission" date="2024-04" db="EMBL/GenBank/DDBJ databases">
        <authorList>
            <person name="Chen Y."/>
            <person name="Shah S."/>
            <person name="Dougan E. K."/>
            <person name="Thang M."/>
            <person name="Chan C."/>
        </authorList>
    </citation>
    <scope>NUCLEOTIDE SEQUENCE [LARGE SCALE GENOMIC DNA]</scope>
</reference>
<dbReference type="AlphaFoldDB" id="A0A9P1FTY7"/>
<dbReference type="Pfam" id="PF00566">
    <property type="entry name" value="RabGAP-TBC"/>
    <property type="match status" value="1"/>
</dbReference>
<evidence type="ECO:0000313" key="5">
    <source>
        <dbReference type="Proteomes" id="UP001152797"/>
    </source>
</evidence>
<protein>
    <submittedName>
        <fullName evidence="4">Rab-GAP TBC domain-containing protein</fullName>
    </submittedName>
</protein>
<dbReference type="InterPro" id="IPR050302">
    <property type="entry name" value="Rab_GAP_TBC_domain"/>
</dbReference>
<keyword evidence="5" id="KW-1185">Reference proteome</keyword>
<name>A0A9P1FTY7_9DINO</name>
<evidence type="ECO:0000313" key="2">
    <source>
        <dbReference type="EMBL" id="CAI3988041.1"/>
    </source>
</evidence>
<dbReference type="Gene3D" id="1.10.472.80">
    <property type="entry name" value="Ypt/Rab-GAP domain of gyp1p, domain 3"/>
    <property type="match status" value="1"/>
</dbReference>
<feature type="domain" description="Rab-GAP TBC" evidence="1">
    <location>
        <begin position="2"/>
        <end position="170"/>
    </location>
</feature>
<dbReference type="InterPro" id="IPR000195">
    <property type="entry name" value="Rab-GAP-TBC_dom"/>
</dbReference>
<evidence type="ECO:0000259" key="1">
    <source>
        <dbReference type="PROSITE" id="PS50086"/>
    </source>
</evidence>
<accession>A0A9P1FTY7</accession>
<dbReference type="Gene3D" id="1.10.8.270">
    <property type="entry name" value="putative rabgap domain of human tbc1 domain family member 14 like domains"/>
    <property type="match status" value="1"/>
</dbReference>
<gene>
    <name evidence="2" type="ORF">C1SCF055_LOCUS15269</name>
</gene>
<organism evidence="2">
    <name type="scientific">Cladocopium goreaui</name>
    <dbReference type="NCBI Taxonomy" id="2562237"/>
    <lineage>
        <taxon>Eukaryota</taxon>
        <taxon>Sar</taxon>
        <taxon>Alveolata</taxon>
        <taxon>Dinophyceae</taxon>
        <taxon>Suessiales</taxon>
        <taxon>Symbiodiniaceae</taxon>
        <taxon>Cladocopium</taxon>
    </lineage>
</organism>
<dbReference type="OrthoDB" id="294251at2759"/>
<dbReference type="GO" id="GO:0031267">
    <property type="term" value="F:small GTPase binding"/>
    <property type="evidence" value="ECO:0007669"/>
    <property type="project" value="TreeGrafter"/>
</dbReference>
<proteinExistence type="predicted"/>
<dbReference type="SMART" id="SM00164">
    <property type="entry name" value="TBC"/>
    <property type="match status" value="1"/>
</dbReference>
<dbReference type="GO" id="GO:0005096">
    <property type="term" value="F:GTPase activator activity"/>
    <property type="evidence" value="ECO:0007669"/>
    <property type="project" value="TreeGrafter"/>
</dbReference>
<dbReference type="PANTHER" id="PTHR47219">
    <property type="entry name" value="RAB GTPASE-ACTIVATING PROTEIN 1-LIKE"/>
    <property type="match status" value="1"/>
</dbReference>
<evidence type="ECO:0000313" key="4">
    <source>
        <dbReference type="EMBL" id="CAL4775353.1"/>
    </source>
</evidence>
<dbReference type="EMBL" id="CAMXCT020001225">
    <property type="protein sequence ID" value="CAL1141416.1"/>
    <property type="molecule type" value="Genomic_DNA"/>
</dbReference>
<dbReference type="EMBL" id="CAMXCT030001225">
    <property type="protein sequence ID" value="CAL4775353.1"/>
    <property type="molecule type" value="Genomic_DNA"/>
</dbReference>
<dbReference type="InterPro" id="IPR035969">
    <property type="entry name" value="Rab-GAP_TBC_sf"/>
</dbReference>
<evidence type="ECO:0000313" key="3">
    <source>
        <dbReference type="EMBL" id="CAL1141416.1"/>
    </source>
</evidence>
<dbReference type="PROSITE" id="PS50086">
    <property type="entry name" value="TBC_RABGAP"/>
    <property type="match status" value="1"/>
</dbReference>
<dbReference type="EMBL" id="CAMXCT010001225">
    <property type="protein sequence ID" value="CAI3988041.1"/>
    <property type="molecule type" value="Genomic_DNA"/>
</dbReference>
<sequence length="246" mass="27950">MASQHALGALGWSALQRDAEEEARAVAIANDLERTFADMPMVAPRKPQIFRILEEFGNANPDIGYTQGMNYVAATLVLKFHPREDTARKKFNEVLLQFNGFWSDDFPLLKVGIWLYQRLAERHLPNLYNHFERCGVEAMSFLPNGWLSLFGKWLPLPAVIEAMDLFIEFGLRGVLAVTLALFHMQQRRFMACRAMEHVLELINQDMRSAPIDGELLVKSARLWLPSVNRAVAESYGISEVDDVDLA</sequence>
<dbReference type="PANTHER" id="PTHR47219:SF9">
    <property type="entry name" value="GTPASE ACTIVATING PROTEIN AND CENTROSOME-ASSOCIATED, ISOFORM B"/>
    <property type="match status" value="1"/>
</dbReference>
<dbReference type="SUPFAM" id="SSF47923">
    <property type="entry name" value="Ypt/Rab-GAP domain of gyp1p"/>
    <property type="match status" value="2"/>
</dbReference>
<dbReference type="Proteomes" id="UP001152797">
    <property type="component" value="Unassembled WGS sequence"/>
</dbReference>
<reference evidence="2" key="1">
    <citation type="submission" date="2022-10" db="EMBL/GenBank/DDBJ databases">
        <authorList>
            <person name="Chen Y."/>
            <person name="Dougan E. K."/>
            <person name="Chan C."/>
            <person name="Rhodes N."/>
            <person name="Thang M."/>
        </authorList>
    </citation>
    <scope>NUCLEOTIDE SEQUENCE</scope>
</reference>
<comment type="caution">
    <text evidence="2">The sequence shown here is derived from an EMBL/GenBank/DDBJ whole genome shotgun (WGS) entry which is preliminary data.</text>
</comment>